<evidence type="ECO:0000256" key="5">
    <source>
        <dbReference type="ARBA" id="ARBA00023237"/>
    </source>
</evidence>
<keyword evidence="4" id="KW-0472">Membrane</keyword>
<protein>
    <submittedName>
        <fullName evidence="8">RagB/SusD family nutrient uptake outer membrane protein</fullName>
    </submittedName>
</protein>
<dbReference type="GO" id="GO:0009279">
    <property type="term" value="C:cell outer membrane"/>
    <property type="evidence" value="ECO:0007669"/>
    <property type="project" value="UniProtKB-SubCell"/>
</dbReference>
<reference evidence="8" key="1">
    <citation type="submission" date="2019-01" db="EMBL/GenBank/DDBJ databases">
        <title>Whole Genome Sequencing for Putative Detection of Antimicrobial Resistance and Potential Virulence Factors in Chryseobacterium indologenes isolated from Nile Tilapia in Tanzania.</title>
        <authorList>
            <person name="Mwega E."/>
            <person name="Mutoloki S."/>
            <person name="Mugimba K."/>
            <person name="Colquhoun D."/>
            <person name="Mdegela R."/>
            <person name="Evensen O."/>
            <person name="Wasteson Y."/>
        </authorList>
    </citation>
    <scope>NUCLEOTIDE SEQUENCE [LARGE SCALE GENOMIC DNA]</scope>
    <source>
        <strain evidence="8">StR 01</strain>
    </source>
</reference>
<evidence type="ECO:0000313" key="8">
    <source>
        <dbReference type="EMBL" id="QBA19712.1"/>
    </source>
</evidence>
<evidence type="ECO:0000256" key="1">
    <source>
        <dbReference type="ARBA" id="ARBA00004442"/>
    </source>
</evidence>
<feature type="domain" description="SusD-like N-terminal" evidence="7">
    <location>
        <begin position="80"/>
        <end position="237"/>
    </location>
</feature>
<evidence type="ECO:0000259" key="7">
    <source>
        <dbReference type="Pfam" id="PF14322"/>
    </source>
</evidence>
<dbReference type="EMBL" id="CP035532">
    <property type="protein sequence ID" value="QBA19712.1"/>
    <property type="molecule type" value="Genomic_DNA"/>
</dbReference>
<dbReference type="PROSITE" id="PS51257">
    <property type="entry name" value="PROKAR_LIPOPROTEIN"/>
    <property type="match status" value="1"/>
</dbReference>
<accession>A0A411DH88</accession>
<dbReference type="Gene3D" id="1.25.40.390">
    <property type="match status" value="1"/>
</dbReference>
<name>A0A411DH88_CHRID</name>
<comment type="subcellular location">
    <subcellularLocation>
        <location evidence="1">Cell outer membrane</location>
    </subcellularLocation>
</comment>
<gene>
    <name evidence="8" type="ORF">EU348_00430</name>
</gene>
<feature type="domain" description="RagB/SusD" evidence="6">
    <location>
        <begin position="341"/>
        <end position="467"/>
    </location>
</feature>
<dbReference type="AlphaFoldDB" id="A0A411DH88"/>
<dbReference type="Pfam" id="PF07980">
    <property type="entry name" value="SusD_RagB"/>
    <property type="match status" value="1"/>
</dbReference>
<dbReference type="SUPFAM" id="SSF48452">
    <property type="entry name" value="TPR-like"/>
    <property type="match status" value="1"/>
</dbReference>
<keyword evidence="3" id="KW-0732">Signal</keyword>
<proteinExistence type="inferred from homology"/>
<sequence length="467" mass="52713">MKNSKININQYRKAMVFCRNIRLILLFCILLSSCEKMLEVETPSNQIGKDKVFADVQTANAALAGLYAGLRDNSPLSGESLGPFLGVYTDDLASYALTDTNGVLALYHNQQTDTNSAVYSIWSTAYQHVYAANAIIEGVRASALPGNEKNRIEGEALLVRSMLLFYLQQVFGPVPYPVTTDYKVNQSLSRVESGEVLSRLETDLSYCAGLLPDQYRDAERVYPNRKAAELMLAKVYMVRQKWAEAEQVLKTIWGSPLYSFQNDLSKVFQKDSKHIIWQLKPANPGDPVKEAMVYYFSGAAPTGYALSESLVNSFEAGDLRKQLWMAAVTVGGNTWYRADKYKNITINDTEDSIVFRLEEVYLLLAEALAQQNKIGEALQYINPVRQRAGMSALTSVPKEVLLSEILLENRREFFTEMGHRFLDLKRNNRLSDLQAVKPNWKTFHSVWPIPQKDILLNPNLNPQNNGY</sequence>
<dbReference type="CDD" id="cd08977">
    <property type="entry name" value="SusD"/>
    <property type="match status" value="1"/>
</dbReference>
<evidence type="ECO:0000259" key="6">
    <source>
        <dbReference type="Pfam" id="PF07980"/>
    </source>
</evidence>
<dbReference type="InterPro" id="IPR011990">
    <property type="entry name" value="TPR-like_helical_dom_sf"/>
</dbReference>
<dbReference type="Pfam" id="PF14322">
    <property type="entry name" value="SusD-like_3"/>
    <property type="match status" value="1"/>
</dbReference>
<dbReference type="InterPro" id="IPR033985">
    <property type="entry name" value="SusD-like_N"/>
</dbReference>
<evidence type="ECO:0000256" key="4">
    <source>
        <dbReference type="ARBA" id="ARBA00023136"/>
    </source>
</evidence>
<dbReference type="InterPro" id="IPR012944">
    <property type="entry name" value="SusD_RagB_dom"/>
</dbReference>
<keyword evidence="5" id="KW-0998">Cell outer membrane</keyword>
<comment type="similarity">
    <text evidence="2">Belongs to the SusD family.</text>
</comment>
<evidence type="ECO:0000256" key="2">
    <source>
        <dbReference type="ARBA" id="ARBA00006275"/>
    </source>
</evidence>
<evidence type="ECO:0000256" key="3">
    <source>
        <dbReference type="ARBA" id="ARBA00022729"/>
    </source>
</evidence>
<organism evidence="8">
    <name type="scientific">Chryseobacterium indologenes</name>
    <name type="common">Flavobacterium indologenes</name>
    <dbReference type="NCBI Taxonomy" id="253"/>
    <lineage>
        <taxon>Bacteria</taxon>
        <taxon>Pseudomonadati</taxon>
        <taxon>Bacteroidota</taxon>
        <taxon>Flavobacteriia</taxon>
        <taxon>Flavobacteriales</taxon>
        <taxon>Weeksellaceae</taxon>
        <taxon>Chryseobacterium group</taxon>
        <taxon>Chryseobacterium</taxon>
    </lineage>
</organism>